<keyword evidence="7 10" id="KW-0472">Membrane</keyword>
<protein>
    <recommendedName>
        <fullName evidence="13">O-acyltransferase</fullName>
    </recommendedName>
</protein>
<dbReference type="Pfam" id="PF03062">
    <property type="entry name" value="MBOAT"/>
    <property type="match status" value="1"/>
</dbReference>
<dbReference type="GO" id="GO:0008374">
    <property type="term" value="F:O-acyltransferase activity"/>
    <property type="evidence" value="ECO:0007669"/>
    <property type="project" value="InterPro"/>
</dbReference>
<dbReference type="InterPro" id="IPR004299">
    <property type="entry name" value="MBOAT_fam"/>
</dbReference>
<dbReference type="PIRSF" id="PIRSF000439">
    <property type="entry name" value="Oat_ACAT_DAG_ARE"/>
    <property type="match status" value="1"/>
</dbReference>
<name>A0A2A2JDE1_9BILA</name>
<evidence type="ECO:0000313" key="12">
    <source>
        <dbReference type="Proteomes" id="UP000218231"/>
    </source>
</evidence>
<dbReference type="AlphaFoldDB" id="A0A2A2JDE1"/>
<evidence type="ECO:0000256" key="7">
    <source>
        <dbReference type="ARBA" id="ARBA00023136"/>
    </source>
</evidence>
<dbReference type="EMBL" id="LIAE01010508">
    <property type="protein sequence ID" value="PAV59723.1"/>
    <property type="molecule type" value="Genomic_DNA"/>
</dbReference>
<reference evidence="11 12" key="1">
    <citation type="journal article" date="2017" name="Curr. Biol.">
        <title>Genome architecture and evolution of a unichromosomal asexual nematode.</title>
        <authorList>
            <person name="Fradin H."/>
            <person name="Zegar C."/>
            <person name="Gutwein M."/>
            <person name="Lucas J."/>
            <person name="Kovtun M."/>
            <person name="Corcoran D."/>
            <person name="Baugh L.R."/>
            <person name="Kiontke K."/>
            <person name="Gunsalus K."/>
            <person name="Fitch D.H."/>
            <person name="Piano F."/>
        </authorList>
    </citation>
    <scope>NUCLEOTIDE SEQUENCE [LARGE SCALE GENOMIC DNA]</scope>
    <source>
        <strain evidence="11">PF1309</strain>
    </source>
</reference>
<comment type="subcellular location">
    <subcellularLocation>
        <location evidence="1">Endoplasmic reticulum membrane</location>
        <topology evidence="1">Multi-pass membrane protein</topology>
    </subcellularLocation>
</comment>
<keyword evidence="8" id="KW-0012">Acyltransferase</keyword>
<dbReference type="GO" id="GO:0005789">
    <property type="term" value="C:endoplasmic reticulum membrane"/>
    <property type="evidence" value="ECO:0007669"/>
    <property type="project" value="UniProtKB-SubCell"/>
</dbReference>
<dbReference type="STRING" id="2018661.A0A2A2JDE1"/>
<keyword evidence="4 10" id="KW-0812">Transmembrane</keyword>
<comment type="caution">
    <text evidence="11">The sequence shown here is derived from an EMBL/GenBank/DDBJ whole genome shotgun (WGS) entry which is preliminary data.</text>
</comment>
<sequence length="365" mass="43808">MDEQGEVRCRTREKEHGAMAEGGKREQKGVMEFRPKHFEDRDSLLTIMYRQNDSSIVFHVFCGIFILFFLRACIDDIFVHKMPLYHTWLIWWNFAYFIPTMFVWTLMFLSTLCLYAGYKHWAYQAVKGDSSGSEKFVVAAYIFYQICFFYYSLRFLFNWQLNCACSFIITCETTRIAMKMHSFVRENWQRALQIRSGNTDMTFPTVKQFLYYQFCPTFIYRDEYPMRSTRCLKTAGIYFVQILCLIEFVNLAFTQYVFPWLSSQDYRATPVSTIALSLFAGILPGIICLLCLFYGLLHCWLNIFSELMYFGDRRFYANWWESENMAEYYRNWNLVVHDWLYAYIFRDISNVSRIIFYINLLTNIL</sequence>
<dbReference type="Proteomes" id="UP000218231">
    <property type="component" value="Unassembled WGS sequence"/>
</dbReference>
<evidence type="ECO:0000256" key="9">
    <source>
        <dbReference type="SAM" id="MobiDB-lite"/>
    </source>
</evidence>
<gene>
    <name evidence="11" type="ORF">WR25_23705</name>
</gene>
<evidence type="ECO:0000256" key="1">
    <source>
        <dbReference type="ARBA" id="ARBA00004477"/>
    </source>
</evidence>
<evidence type="ECO:0000313" key="11">
    <source>
        <dbReference type="EMBL" id="PAV59723.1"/>
    </source>
</evidence>
<accession>A0A2A2JDE1</accession>
<dbReference type="InterPro" id="IPR014371">
    <property type="entry name" value="Oat_ACAT_DAG_ARE"/>
</dbReference>
<evidence type="ECO:0000256" key="5">
    <source>
        <dbReference type="ARBA" id="ARBA00022824"/>
    </source>
</evidence>
<organism evidence="11 12">
    <name type="scientific">Diploscapter pachys</name>
    <dbReference type="NCBI Taxonomy" id="2018661"/>
    <lineage>
        <taxon>Eukaryota</taxon>
        <taxon>Metazoa</taxon>
        <taxon>Ecdysozoa</taxon>
        <taxon>Nematoda</taxon>
        <taxon>Chromadorea</taxon>
        <taxon>Rhabditida</taxon>
        <taxon>Rhabditina</taxon>
        <taxon>Rhabditomorpha</taxon>
        <taxon>Rhabditoidea</taxon>
        <taxon>Rhabditidae</taxon>
        <taxon>Diploscapter</taxon>
    </lineage>
</organism>
<evidence type="ECO:0000256" key="4">
    <source>
        <dbReference type="ARBA" id="ARBA00022692"/>
    </source>
</evidence>
<comment type="similarity">
    <text evidence="2">Belongs to the membrane-bound acyltransferase family. Sterol o-acyltransferase subfamily.</text>
</comment>
<dbReference type="GO" id="GO:0008203">
    <property type="term" value="P:cholesterol metabolic process"/>
    <property type="evidence" value="ECO:0007669"/>
    <property type="project" value="TreeGrafter"/>
</dbReference>
<feature type="transmembrane region" description="Helical" evidence="10">
    <location>
        <begin position="235"/>
        <end position="258"/>
    </location>
</feature>
<feature type="transmembrane region" description="Helical" evidence="10">
    <location>
        <begin position="94"/>
        <end position="115"/>
    </location>
</feature>
<dbReference type="PANTHER" id="PTHR10408:SF8">
    <property type="entry name" value="O-ACYLTRANSFERASE"/>
    <property type="match status" value="1"/>
</dbReference>
<proteinExistence type="inferred from homology"/>
<feature type="transmembrane region" description="Helical" evidence="10">
    <location>
        <begin position="56"/>
        <end position="74"/>
    </location>
</feature>
<feature type="transmembrane region" description="Helical" evidence="10">
    <location>
        <begin position="136"/>
        <end position="153"/>
    </location>
</feature>
<evidence type="ECO:0000256" key="2">
    <source>
        <dbReference type="ARBA" id="ARBA00009010"/>
    </source>
</evidence>
<keyword evidence="3" id="KW-0808">Transferase</keyword>
<feature type="transmembrane region" description="Helical" evidence="10">
    <location>
        <begin position="278"/>
        <end position="304"/>
    </location>
</feature>
<keyword evidence="6 10" id="KW-1133">Transmembrane helix</keyword>
<dbReference type="PANTHER" id="PTHR10408">
    <property type="entry name" value="STEROL O-ACYLTRANSFERASE"/>
    <property type="match status" value="1"/>
</dbReference>
<evidence type="ECO:0000256" key="3">
    <source>
        <dbReference type="ARBA" id="ARBA00022679"/>
    </source>
</evidence>
<evidence type="ECO:0000256" key="6">
    <source>
        <dbReference type="ARBA" id="ARBA00022989"/>
    </source>
</evidence>
<evidence type="ECO:0000256" key="10">
    <source>
        <dbReference type="SAM" id="Phobius"/>
    </source>
</evidence>
<evidence type="ECO:0008006" key="13">
    <source>
        <dbReference type="Google" id="ProtNLM"/>
    </source>
</evidence>
<evidence type="ECO:0000256" key="8">
    <source>
        <dbReference type="ARBA" id="ARBA00023315"/>
    </source>
</evidence>
<feature type="region of interest" description="Disordered" evidence="9">
    <location>
        <begin position="1"/>
        <end position="23"/>
    </location>
</feature>
<dbReference type="OrthoDB" id="10039049at2759"/>
<keyword evidence="12" id="KW-1185">Reference proteome</keyword>
<keyword evidence="5" id="KW-0256">Endoplasmic reticulum</keyword>